<dbReference type="InterPro" id="IPR009163">
    <property type="entry name" value="Ap4A_phos1/2"/>
</dbReference>
<dbReference type="GO" id="GO:0005524">
    <property type="term" value="F:ATP binding"/>
    <property type="evidence" value="ECO:0007669"/>
    <property type="project" value="InterPro"/>
</dbReference>
<name>A0A9N9VAV1_9HYPO</name>
<accession>A0A9N9VAV1</accession>
<dbReference type="PANTHER" id="PTHR38420">
    <property type="entry name" value="AP-4-A PHOSPHORYLASE II"/>
    <property type="match status" value="1"/>
</dbReference>
<keyword evidence="5" id="KW-1185">Reference proteome</keyword>
<dbReference type="Proteomes" id="UP000696573">
    <property type="component" value="Unassembled WGS sequence"/>
</dbReference>
<evidence type="ECO:0000259" key="3">
    <source>
        <dbReference type="Pfam" id="PF19327"/>
    </source>
</evidence>
<reference evidence="4" key="1">
    <citation type="submission" date="2021-10" db="EMBL/GenBank/DDBJ databases">
        <authorList>
            <person name="Piombo E."/>
        </authorList>
    </citation>
    <scope>NUCLEOTIDE SEQUENCE</scope>
</reference>
<dbReference type="AlphaFoldDB" id="A0A9N9VAV1"/>
<dbReference type="Pfam" id="PF19327">
    <property type="entry name" value="Ap4A_phos_N"/>
    <property type="match status" value="1"/>
</dbReference>
<evidence type="ECO:0000256" key="1">
    <source>
        <dbReference type="SAM" id="MobiDB-lite"/>
    </source>
</evidence>
<dbReference type="InterPro" id="IPR043171">
    <property type="entry name" value="Ap4A_phos1/2-like"/>
</dbReference>
<evidence type="ECO:0000313" key="4">
    <source>
        <dbReference type="EMBL" id="CAH0018400.1"/>
    </source>
</evidence>
<organism evidence="4 5">
    <name type="scientific">Clonostachys rhizophaga</name>
    <dbReference type="NCBI Taxonomy" id="160324"/>
    <lineage>
        <taxon>Eukaryota</taxon>
        <taxon>Fungi</taxon>
        <taxon>Dikarya</taxon>
        <taxon>Ascomycota</taxon>
        <taxon>Pezizomycotina</taxon>
        <taxon>Sordariomycetes</taxon>
        <taxon>Hypocreomycetidae</taxon>
        <taxon>Hypocreales</taxon>
        <taxon>Bionectriaceae</taxon>
        <taxon>Clonostachys</taxon>
    </lineage>
</organism>
<dbReference type="InterPro" id="IPR036265">
    <property type="entry name" value="HIT-like_sf"/>
</dbReference>
<gene>
    <name evidence="4" type="ORF">CRHIZ90672A_00009081</name>
</gene>
<evidence type="ECO:0000259" key="2">
    <source>
        <dbReference type="Pfam" id="PF09830"/>
    </source>
</evidence>
<protein>
    <recommendedName>
        <fullName evidence="6">Diadenosine 5',5'''-P1,P4-tetraphosphate phosphorylase 2</fullName>
    </recommendedName>
</protein>
<feature type="region of interest" description="Disordered" evidence="1">
    <location>
        <begin position="50"/>
        <end position="72"/>
    </location>
</feature>
<dbReference type="Pfam" id="PF09830">
    <property type="entry name" value="ATP_transf"/>
    <property type="match status" value="1"/>
</dbReference>
<feature type="domain" description="Ap4A phosphorylase 1/2 N-terminal" evidence="3">
    <location>
        <begin position="6"/>
        <end position="180"/>
    </location>
</feature>
<comment type="caution">
    <text evidence="4">The sequence shown here is derived from an EMBL/GenBank/DDBJ whole genome shotgun (WGS) entry which is preliminary data.</text>
</comment>
<dbReference type="OrthoDB" id="10267950at2759"/>
<dbReference type="GO" id="GO:0003877">
    <property type="term" value="F:ATP:ADP adenylyltransferase activity"/>
    <property type="evidence" value="ECO:0007669"/>
    <property type="project" value="InterPro"/>
</dbReference>
<dbReference type="PANTHER" id="PTHR38420:SF3">
    <property type="entry name" value="5',5'''-P-1,P-4-TETRAPHOSPHATE PHOSPHORYLASE 2"/>
    <property type="match status" value="1"/>
</dbReference>
<dbReference type="InterPro" id="IPR019200">
    <property type="entry name" value="ATP_adenylylTrfase_C"/>
</dbReference>
<evidence type="ECO:0008006" key="6">
    <source>
        <dbReference type="Google" id="ProtNLM"/>
    </source>
</evidence>
<proteinExistence type="predicted"/>
<dbReference type="SUPFAM" id="SSF54197">
    <property type="entry name" value="HIT-like"/>
    <property type="match status" value="1"/>
</dbReference>
<dbReference type="GO" id="GO:0009117">
    <property type="term" value="P:nucleotide metabolic process"/>
    <property type="evidence" value="ECO:0007669"/>
    <property type="project" value="InterPro"/>
</dbReference>
<dbReference type="InterPro" id="IPR045759">
    <property type="entry name" value="Ap4A_phos1/2_N"/>
</dbReference>
<sequence>MARIKAPAELPELVRAAFSKARSSGDLHFFPTQVTLLNVDSIPFQLRFSPALANKPKGPPRDPTTTPQKPFDPFENPPAALKVADLGTAHFLVLNKFAVVPEHFILATTPFKHQTHVLEPDDLEATLACIEAYDAVAETEEGTSSGGGKSEQGLYAFFNCGDHSGASQPHRHIQLLPIARMRDGLDGQSSAWDVMIDRLDTFKPPFSIFSEAIRLGMSGEELHQTYLRLYRRACRAVAVYAGGGAAAAAQDAPSQGETLISYNMAITRNTMAIAPRLAEGAKILGPDGQNLGFAALNGTVLAGTALVKNEVEWEAFIKDAKGLRDVLKAIGIPQEGP</sequence>
<feature type="domain" description="ATP adenylyltransferase C-terminal" evidence="2">
    <location>
        <begin position="205"/>
        <end position="333"/>
    </location>
</feature>
<dbReference type="Gene3D" id="3.30.428.70">
    <property type="match status" value="1"/>
</dbReference>
<dbReference type="EMBL" id="CABFNQ020000533">
    <property type="protein sequence ID" value="CAH0018400.1"/>
    <property type="molecule type" value="Genomic_DNA"/>
</dbReference>
<evidence type="ECO:0000313" key="5">
    <source>
        <dbReference type="Proteomes" id="UP000696573"/>
    </source>
</evidence>